<feature type="region of interest" description="Disordered" evidence="1">
    <location>
        <begin position="1"/>
        <end position="25"/>
    </location>
</feature>
<organism evidence="2">
    <name type="scientific">Salix viminalis</name>
    <name type="common">Common osier</name>
    <name type="synonym">Basket willow</name>
    <dbReference type="NCBI Taxonomy" id="40686"/>
    <lineage>
        <taxon>Eukaryota</taxon>
        <taxon>Viridiplantae</taxon>
        <taxon>Streptophyta</taxon>
        <taxon>Embryophyta</taxon>
        <taxon>Tracheophyta</taxon>
        <taxon>Spermatophyta</taxon>
        <taxon>Magnoliopsida</taxon>
        <taxon>eudicotyledons</taxon>
        <taxon>Gunneridae</taxon>
        <taxon>Pentapetalae</taxon>
        <taxon>rosids</taxon>
        <taxon>fabids</taxon>
        <taxon>Malpighiales</taxon>
        <taxon>Salicaceae</taxon>
        <taxon>Saliceae</taxon>
        <taxon>Salix</taxon>
    </lineage>
</organism>
<evidence type="ECO:0000256" key="1">
    <source>
        <dbReference type="SAM" id="MobiDB-lite"/>
    </source>
</evidence>
<reference evidence="2" key="1">
    <citation type="submission" date="2019-03" db="EMBL/GenBank/DDBJ databases">
        <authorList>
            <person name="Mank J."/>
            <person name="Almeida P."/>
        </authorList>
    </citation>
    <scope>NUCLEOTIDE SEQUENCE</scope>
    <source>
        <strain evidence="2">78183</strain>
    </source>
</reference>
<feature type="compositionally biased region" description="Low complexity" evidence="1">
    <location>
        <begin position="10"/>
        <end position="23"/>
    </location>
</feature>
<evidence type="ECO:0000313" key="2">
    <source>
        <dbReference type="EMBL" id="VFU48471.1"/>
    </source>
</evidence>
<accession>A0A6N2M6L7</accession>
<protein>
    <submittedName>
        <fullName evidence="2">Uncharacterized protein</fullName>
    </submittedName>
</protein>
<proteinExistence type="predicted"/>
<dbReference type="AlphaFoldDB" id="A0A6N2M6L7"/>
<name>A0A6N2M6L7_SALVM</name>
<sequence>MTITDSIEEPSLLSSPYPSSNFSQPPPRHFYVTVVDRPHFKMVSLSSPPLLFSPSSQFRVAARRPALPIVVCCSSRDQLDAVCSAVSNLPFISLALQ</sequence>
<dbReference type="EMBL" id="CAADRP010001696">
    <property type="protein sequence ID" value="VFU48471.1"/>
    <property type="molecule type" value="Genomic_DNA"/>
</dbReference>
<gene>
    <name evidence="2" type="ORF">SVIM_LOCUS317811</name>
</gene>